<evidence type="ECO:0000256" key="1">
    <source>
        <dbReference type="ARBA" id="ARBA00022908"/>
    </source>
</evidence>
<gene>
    <name evidence="6" type="ORF">C8J30_1361</name>
</gene>
<dbReference type="InterPro" id="IPR011010">
    <property type="entry name" value="DNA_brk_join_enz"/>
</dbReference>
<dbReference type="GO" id="GO:0015074">
    <property type="term" value="P:DNA integration"/>
    <property type="evidence" value="ECO:0007669"/>
    <property type="project" value="UniProtKB-KW"/>
</dbReference>
<reference evidence="6 7" key="1">
    <citation type="submission" date="2018-06" db="EMBL/GenBank/DDBJ databases">
        <title>Genomic Encyclopedia of Type Strains, Phase III (KMG-III): the genomes of soil and plant-associated and newly described type strains.</title>
        <authorList>
            <person name="Whitman W."/>
        </authorList>
    </citation>
    <scope>NUCLEOTIDE SEQUENCE [LARGE SCALE GENOMIC DNA]</scope>
    <source>
        <strain evidence="6 7">JA737</strain>
    </source>
</reference>
<dbReference type="Pfam" id="PF20172">
    <property type="entry name" value="DUF6538"/>
    <property type="match status" value="1"/>
</dbReference>
<dbReference type="SUPFAM" id="SSF56349">
    <property type="entry name" value="DNA breaking-rejoining enzymes"/>
    <property type="match status" value="1"/>
</dbReference>
<keyword evidence="1" id="KW-0229">DNA integration</keyword>
<name>A0A318TNQ4_9RHOB</name>
<dbReference type="InterPro" id="IPR013762">
    <property type="entry name" value="Integrase-like_cat_sf"/>
</dbReference>
<proteinExistence type="predicted"/>
<keyword evidence="7" id="KW-1185">Reference proteome</keyword>
<keyword evidence="2 4" id="KW-0238">DNA-binding</keyword>
<evidence type="ECO:0000313" key="7">
    <source>
        <dbReference type="Proteomes" id="UP000247727"/>
    </source>
</evidence>
<dbReference type="GO" id="GO:0006310">
    <property type="term" value="P:DNA recombination"/>
    <property type="evidence" value="ECO:0007669"/>
    <property type="project" value="UniProtKB-KW"/>
</dbReference>
<dbReference type="InterPro" id="IPR050090">
    <property type="entry name" value="Tyrosine_recombinase_XerCD"/>
</dbReference>
<dbReference type="AlphaFoldDB" id="A0A318TNQ4"/>
<dbReference type="GO" id="GO:0003677">
    <property type="term" value="F:DNA binding"/>
    <property type="evidence" value="ECO:0007669"/>
    <property type="project" value="UniProtKB-UniRule"/>
</dbReference>
<dbReference type="InterPro" id="IPR044068">
    <property type="entry name" value="CB"/>
</dbReference>
<dbReference type="PANTHER" id="PTHR30349:SF64">
    <property type="entry name" value="PROPHAGE INTEGRASE INTD-RELATED"/>
    <property type="match status" value="1"/>
</dbReference>
<protein>
    <recommendedName>
        <fullName evidence="5">Core-binding (CB) domain-containing protein</fullName>
    </recommendedName>
</protein>
<keyword evidence="3" id="KW-0233">DNA recombination</keyword>
<dbReference type="EMBL" id="QJTK01000036">
    <property type="protein sequence ID" value="PYF06033.1"/>
    <property type="molecule type" value="Genomic_DNA"/>
</dbReference>
<organism evidence="6 7">
    <name type="scientific">Rhodobacter viridis</name>
    <dbReference type="NCBI Taxonomy" id="1054202"/>
    <lineage>
        <taxon>Bacteria</taxon>
        <taxon>Pseudomonadati</taxon>
        <taxon>Pseudomonadota</taxon>
        <taxon>Alphaproteobacteria</taxon>
        <taxon>Rhodobacterales</taxon>
        <taxon>Rhodobacter group</taxon>
        <taxon>Rhodobacter</taxon>
    </lineage>
</organism>
<comment type="caution">
    <text evidence="6">The sequence shown here is derived from an EMBL/GenBank/DDBJ whole genome shotgun (WGS) entry which is preliminary data.</text>
</comment>
<evidence type="ECO:0000256" key="3">
    <source>
        <dbReference type="ARBA" id="ARBA00023172"/>
    </source>
</evidence>
<dbReference type="InterPro" id="IPR046668">
    <property type="entry name" value="DUF6538"/>
</dbReference>
<evidence type="ECO:0000313" key="6">
    <source>
        <dbReference type="EMBL" id="PYF06033.1"/>
    </source>
</evidence>
<evidence type="ECO:0000256" key="4">
    <source>
        <dbReference type="PROSITE-ProRule" id="PRU01248"/>
    </source>
</evidence>
<dbReference type="PANTHER" id="PTHR30349">
    <property type="entry name" value="PHAGE INTEGRASE-RELATED"/>
    <property type="match status" value="1"/>
</dbReference>
<evidence type="ECO:0000256" key="2">
    <source>
        <dbReference type="ARBA" id="ARBA00023125"/>
    </source>
</evidence>
<dbReference type="InterPro" id="IPR010998">
    <property type="entry name" value="Integrase_recombinase_N"/>
</dbReference>
<accession>A0A318TNQ4</accession>
<feature type="domain" description="Core-binding (CB)" evidence="5">
    <location>
        <begin position="196"/>
        <end position="280"/>
    </location>
</feature>
<dbReference type="Gene3D" id="1.10.443.10">
    <property type="entry name" value="Intergrase catalytic core"/>
    <property type="match status" value="1"/>
</dbReference>
<sequence length="456" mass="51110">MVLQMTRPQKNPKSGIYYFRQKTPADLVAVFGRKEVSWSLGTKDPTEAKARNIDAVRKQALIWDRLRKRPEPLPHQQIVALSGVLYRDHMAALELEPGEPGVWVETLKLLDRAAASPEAMERWYGSTVDTLLLERGIVTDDASRQRLIQETERAIRQLAEQQLKRAEGDYSPDPRANRFPPLASSTVPTAAPSEKLSITALFKLWERDHLANGKSARTVGDFRQKIDSLIAFLGHDEAKKVTPENIADWCDHLRHEKGLAARTVSQKYLTVVKVVFGVAVEKRKLKENPAKENRVRFTKPQRVRQKGFTDDEAKAILKAALVDPADLGRRTTENKRAIRWGPWICAFSGARITEVMQMRTDDLVEDHGILCLRITPEAGSVKTGAYRLVPIHPQLLDMGLARMIRSLPPGPVFYSSAPVRGKPADPVERAQSAGAKVGQWVREVVGITDPNVQPML</sequence>
<evidence type="ECO:0000259" key="5">
    <source>
        <dbReference type="PROSITE" id="PS51900"/>
    </source>
</evidence>
<dbReference type="PROSITE" id="PS51900">
    <property type="entry name" value="CB"/>
    <property type="match status" value="1"/>
</dbReference>
<dbReference type="Gene3D" id="1.10.150.130">
    <property type="match status" value="1"/>
</dbReference>
<dbReference type="Proteomes" id="UP000247727">
    <property type="component" value="Unassembled WGS sequence"/>
</dbReference>